<reference evidence="2 3" key="1">
    <citation type="submission" date="2023-04" db="EMBL/GenBank/DDBJ databases">
        <title>Genome sequence of Halobacillus naozhouensis KACC 21980.</title>
        <authorList>
            <person name="Kim S."/>
            <person name="Heo J."/>
            <person name="Kwon S.-W."/>
        </authorList>
    </citation>
    <scope>NUCLEOTIDE SEQUENCE [LARGE SCALE GENOMIC DNA]</scope>
    <source>
        <strain evidence="2 3">KCTC 13234</strain>
    </source>
</reference>
<dbReference type="Proteomes" id="UP001221597">
    <property type="component" value="Chromosome"/>
</dbReference>
<dbReference type="RefSeq" id="WP_283077436.1">
    <property type="nucleotide sequence ID" value="NZ_CP121671.1"/>
</dbReference>
<proteinExistence type="predicted"/>
<organism evidence="2 3">
    <name type="scientific">Halobacillus naozhouensis</name>
    <dbReference type="NCBI Taxonomy" id="554880"/>
    <lineage>
        <taxon>Bacteria</taxon>
        <taxon>Bacillati</taxon>
        <taxon>Bacillota</taxon>
        <taxon>Bacilli</taxon>
        <taxon>Bacillales</taxon>
        <taxon>Bacillaceae</taxon>
        <taxon>Halobacillus</taxon>
    </lineage>
</organism>
<gene>
    <name evidence="2" type="ORF">P9989_03465</name>
</gene>
<accession>A0ABY8J3Z3</accession>
<name>A0ABY8J3Z3_9BACI</name>
<keyword evidence="3" id="KW-1185">Reference proteome</keyword>
<dbReference type="EMBL" id="CP121671">
    <property type="protein sequence ID" value="WFT75470.1"/>
    <property type="molecule type" value="Genomic_DNA"/>
</dbReference>
<evidence type="ECO:0000313" key="2">
    <source>
        <dbReference type="EMBL" id="WFT75470.1"/>
    </source>
</evidence>
<evidence type="ECO:0000259" key="1">
    <source>
        <dbReference type="Pfam" id="PF10057"/>
    </source>
</evidence>
<evidence type="ECO:0000313" key="3">
    <source>
        <dbReference type="Proteomes" id="UP001221597"/>
    </source>
</evidence>
<feature type="domain" description="Na+-translocating membrane potential-generating system MpsC" evidence="1">
    <location>
        <begin position="3"/>
        <end position="110"/>
    </location>
</feature>
<dbReference type="InterPro" id="IPR018745">
    <property type="entry name" value="MpsC"/>
</dbReference>
<feature type="domain" description="Na+-translocating membrane potential-generating system MpsC" evidence="1">
    <location>
        <begin position="128"/>
        <end position="228"/>
    </location>
</feature>
<sequence length="232" mass="26564">MDKKSLQSEVASYIGKLLRDNFGKGPSSVYVSIEEPYITVYLREFLAPMERVLVGQDNGMKVEETRDLMMMELLPEIKATLKHMAGIELGDLFYDWSLTNQSGMFLGVLSNVDEPEGYSDLPDYATKKKIHKEISRVSELAEKVPEKVDSYMLNSRTLLVVRDGILVRIEKELIRNGFGETLKLSKRNLEKTLLRESHCESILGQEVLDVFADWDFEKDKSYILFILKPDKG</sequence>
<dbReference type="Pfam" id="PF10057">
    <property type="entry name" value="MpsC"/>
    <property type="match status" value="2"/>
</dbReference>
<protein>
    <submittedName>
        <fullName evidence="2">Na-translocating system protein MpsC family protein</fullName>
    </submittedName>
</protein>